<dbReference type="GO" id="GO:0003924">
    <property type="term" value="F:GTPase activity"/>
    <property type="evidence" value="ECO:0007669"/>
    <property type="project" value="InterPro"/>
</dbReference>
<evidence type="ECO:0000313" key="4">
    <source>
        <dbReference type="Proteomes" id="UP000826661"/>
    </source>
</evidence>
<dbReference type="GO" id="GO:0031623">
    <property type="term" value="P:receptor internalization"/>
    <property type="evidence" value="ECO:0007669"/>
    <property type="project" value="TreeGrafter"/>
</dbReference>
<evidence type="ECO:0000313" key="3">
    <source>
        <dbReference type="EMBL" id="QYT05134.1"/>
    </source>
</evidence>
<dbReference type="InterPro" id="IPR001401">
    <property type="entry name" value="Dynamin_GTPase"/>
</dbReference>
<proteinExistence type="predicted"/>
<dbReference type="GO" id="GO:0005874">
    <property type="term" value="C:microtubule"/>
    <property type="evidence" value="ECO:0007669"/>
    <property type="project" value="TreeGrafter"/>
</dbReference>
<dbReference type="SMART" id="SM00053">
    <property type="entry name" value="DYNc"/>
    <property type="match status" value="1"/>
</dbReference>
<sequence length="964" mass="108543">MASRRVRRAPLRQASPQSPPQATIQVKSELLPNMYANSVTDFGTNGDDAMDHTQFHQSSKAGRGNRSNAPAPSERTVESEHTTDPIFREVRARTVVATTTVPVAGSPRNMDESFFHTSFQDIGKKLKACNDTLGELQQLGVSHDVQLPELVLVGDQSAGKSSLMSGLANLDLPRSEGACTRCPLHIRVSRNAEWSCRVWLRKEYSYGPTPNRPIHESDVTKHDPFFPWRKLPSTAVLEFKTMHDKSEIEEVLRWAQIAILNDDKPPVLFVPGRGSIAMNTPIDKAAEETLAKFSPNVVSLEIKGPDLPDLSFYDMPGIFQNPADANDEYLVNVVRNLSSAYIQHPSAIIICAMPMNSDAENSATFGLTRRLQAKDRTIGVLTKADLLPDGGNHTQWLEIMKGQAHSTGLGYFITSRPQGKDLDELKKWEERMFEDESVDKWPGAFHAFVDRCGVERLKAFLSERLGEEFAKSLPNIKHKVKYHLDKVTRQLANLPELPHNVELEIQTCLNSFADSARLKIDEFAARINSLPTNFRDCLLEIKPKFILKDRTDIQVVELMDDDESDAASVGTAATSFVTPSKRRNTAPQATPSNKRTRTDYPVNGTPNSVKPEEAGFANGNGFGTPHAAPPPQKQCLPEPFTEFSDVGRAFRTLREVKEEIQAKMKAGMPSIIPPDVYNDLAMESIRPWNRPTSVYLREVIRQLAAELDTALNQSLENLKKRFIYTEAKRHLKSCLDEHWKTTQKDLEALYSDESERVMTYNTEAFDQCLKSERAVLTRFRHHMRMKGAGYAQKNLVPWEVLTEEKQILEIKRREAEQTKLKPDDFEREVEVVAYVRGYYKLAALRYSDAVTQRIVCRMIPAIRRQLRNYLDDKLGVRGSNSASVYEKLMDEDAATANKREGLKSEQAKFIQALQSIEDLESGKLSDTASVIEYGGSGMQTELVLPRRESDATMENDVHYDNDEA</sequence>
<dbReference type="GO" id="GO:0005737">
    <property type="term" value="C:cytoplasm"/>
    <property type="evidence" value="ECO:0007669"/>
    <property type="project" value="TreeGrafter"/>
</dbReference>
<feature type="compositionally biased region" description="Polar residues" evidence="1">
    <location>
        <begin position="55"/>
        <end position="70"/>
    </location>
</feature>
<evidence type="ECO:0000259" key="2">
    <source>
        <dbReference type="SMART" id="SM00053"/>
    </source>
</evidence>
<dbReference type="EMBL" id="CP075870">
    <property type="protein sequence ID" value="QYT05134.1"/>
    <property type="molecule type" value="Genomic_DNA"/>
</dbReference>
<accession>A0A8G0LPL5</accession>
<dbReference type="PANTHER" id="PTHR11566:SF131">
    <property type="entry name" value="GTPASE, PUTATIVE (AFU_ORTHOLOGUE AFUA_6G07630)-RELATED"/>
    <property type="match status" value="1"/>
</dbReference>
<dbReference type="GO" id="GO:0005886">
    <property type="term" value="C:plasma membrane"/>
    <property type="evidence" value="ECO:0007669"/>
    <property type="project" value="TreeGrafter"/>
</dbReference>
<protein>
    <recommendedName>
        <fullName evidence="2">Dynamin GTPase domain-containing protein</fullName>
    </recommendedName>
</protein>
<dbReference type="Pfam" id="PF02212">
    <property type="entry name" value="GED"/>
    <property type="match status" value="1"/>
</dbReference>
<dbReference type="PANTHER" id="PTHR11566">
    <property type="entry name" value="DYNAMIN"/>
    <property type="match status" value="1"/>
</dbReference>
<dbReference type="GO" id="GO:0008017">
    <property type="term" value="F:microtubule binding"/>
    <property type="evidence" value="ECO:0007669"/>
    <property type="project" value="TreeGrafter"/>
</dbReference>
<feature type="region of interest" description="Disordered" evidence="1">
    <location>
        <begin position="1"/>
        <end position="22"/>
    </location>
</feature>
<gene>
    <name evidence="3" type="ORF">H0G86_012030</name>
</gene>
<dbReference type="Gene3D" id="1.20.120.1240">
    <property type="entry name" value="Dynamin, middle domain"/>
    <property type="match status" value="1"/>
</dbReference>
<dbReference type="CDD" id="cd08771">
    <property type="entry name" value="DLP_1"/>
    <property type="match status" value="1"/>
</dbReference>
<dbReference type="GO" id="GO:0005525">
    <property type="term" value="F:GTP binding"/>
    <property type="evidence" value="ECO:0007669"/>
    <property type="project" value="InterPro"/>
</dbReference>
<dbReference type="PRINTS" id="PR00195">
    <property type="entry name" value="DYNAMIN"/>
</dbReference>
<feature type="region of interest" description="Disordered" evidence="1">
    <location>
        <begin position="570"/>
        <end position="604"/>
    </location>
</feature>
<dbReference type="InterPro" id="IPR045063">
    <property type="entry name" value="Dynamin_N"/>
</dbReference>
<feature type="domain" description="Dynamin GTPase" evidence="2">
    <location>
        <begin position="123"/>
        <end position="425"/>
    </location>
</feature>
<dbReference type="Gene3D" id="3.40.50.300">
    <property type="entry name" value="P-loop containing nucleotide triphosphate hydrolases"/>
    <property type="match status" value="1"/>
</dbReference>
<organism evidence="3 4">
    <name type="scientific">Trichoderma simmonsii</name>
    <dbReference type="NCBI Taxonomy" id="1491479"/>
    <lineage>
        <taxon>Eukaryota</taxon>
        <taxon>Fungi</taxon>
        <taxon>Dikarya</taxon>
        <taxon>Ascomycota</taxon>
        <taxon>Pezizomycotina</taxon>
        <taxon>Sordariomycetes</taxon>
        <taxon>Hypocreomycetidae</taxon>
        <taxon>Hypocreales</taxon>
        <taxon>Hypocreaceae</taxon>
        <taxon>Trichoderma</taxon>
    </lineage>
</organism>
<evidence type="ECO:0000256" key="1">
    <source>
        <dbReference type="SAM" id="MobiDB-lite"/>
    </source>
</evidence>
<reference evidence="3 4" key="1">
    <citation type="journal article" date="2021" name="BMC Genomics">
        <title>Telomere-to-telomere genome assembly of asparaginase-producing Trichoderma simmonsii.</title>
        <authorList>
            <person name="Chung D."/>
            <person name="Kwon Y.M."/>
            <person name="Yang Y."/>
        </authorList>
    </citation>
    <scope>NUCLEOTIDE SEQUENCE [LARGE SCALE GENOMIC DNA]</scope>
    <source>
        <strain evidence="3 4">GH-Sj1</strain>
    </source>
</reference>
<dbReference type="AlphaFoldDB" id="A0A8G0LPL5"/>
<dbReference type="SUPFAM" id="SSF52540">
    <property type="entry name" value="P-loop containing nucleoside triphosphate hydrolases"/>
    <property type="match status" value="1"/>
</dbReference>
<dbReference type="InterPro" id="IPR003130">
    <property type="entry name" value="GED"/>
</dbReference>
<feature type="region of interest" description="Disordered" evidence="1">
    <location>
        <begin position="37"/>
        <end position="83"/>
    </location>
</feature>
<dbReference type="Proteomes" id="UP000826661">
    <property type="component" value="Chromosome VII"/>
</dbReference>
<keyword evidence="4" id="KW-1185">Reference proteome</keyword>
<dbReference type="Pfam" id="PF00350">
    <property type="entry name" value="Dynamin_N"/>
    <property type="match status" value="1"/>
</dbReference>
<name>A0A8G0LPL5_9HYPO</name>
<feature type="compositionally biased region" description="Basic residues" evidence="1">
    <location>
        <begin position="1"/>
        <end position="10"/>
    </location>
</feature>
<dbReference type="InterPro" id="IPR027417">
    <property type="entry name" value="P-loop_NTPase"/>
</dbReference>
<dbReference type="InterPro" id="IPR022812">
    <property type="entry name" value="Dynamin"/>
</dbReference>